<keyword evidence="5" id="KW-0378">Hydrolase</keyword>
<dbReference type="GO" id="GO:0005765">
    <property type="term" value="C:lysosomal membrane"/>
    <property type="evidence" value="ECO:0007669"/>
    <property type="project" value="UniProtKB-SubCell"/>
</dbReference>
<dbReference type="RefSeq" id="XP_022924976.1">
    <property type="nucleotide sequence ID" value="XM_023069208.1"/>
</dbReference>
<dbReference type="Pfam" id="PF03662">
    <property type="entry name" value="Glyco_hydro_79n"/>
    <property type="match status" value="1"/>
</dbReference>
<evidence type="ECO:0000256" key="1">
    <source>
        <dbReference type="ARBA" id="ARBA00004613"/>
    </source>
</evidence>
<name>A0A6J1EAY5_CUCMO</name>
<feature type="signal peptide" evidence="11">
    <location>
        <begin position="1"/>
        <end position="19"/>
    </location>
</feature>
<evidence type="ECO:0000256" key="11">
    <source>
        <dbReference type="SAM" id="SignalP"/>
    </source>
</evidence>
<evidence type="ECO:0000256" key="2">
    <source>
        <dbReference type="ARBA" id="ARBA00009800"/>
    </source>
</evidence>
<comment type="function">
    <text evidence="10">Endoglycosidase which is a cell surface and extracellular matrix-degrading enzyme. Cleaves heparan sulfate proteoglycans (HSPGs) into heparan sulfate side chains and core proteoglycans.</text>
</comment>
<keyword evidence="12" id="KW-1185">Reference proteome</keyword>
<evidence type="ECO:0000256" key="5">
    <source>
        <dbReference type="ARBA" id="ARBA00022801"/>
    </source>
</evidence>
<keyword evidence="4 11" id="KW-0732">Signal</keyword>
<dbReference type="AlphaFoldDB" id="A0A6J1EAY5"/>
<sequence>MENKIVLIFVLAFIPTILGRNATTGSIVVDVTTTIAETDENFVCFTLDIWPHDECRWSKLCVWDGHASMLNLDLTLPIINKAVQAFKSVRIRVGGTLQDKLIYNVGAGFKGTCHPFQATKGSLFDFSVGCLYMERWDDLNNFFNNTGAIVTFGLNALLGKYKTQGIQWEGNWNYSNTEALIQYTIENNYQINSWEFGNELAGLNSIGASVTAAQYAKDVIKLREIIDRLYNNFQQKPMIVAPGAFFDEKWYGEFLRKTGPGVVDVLTHHIYNMGAGDDPKLIYRFVNSTYLSQVSNTFEHLENVIQKNAPWGAAWVGEAGGAYQGGSPHISYTFINSFWYLDQLGMASMYNTKVYCRQTLIGGFYGVIKSSTLLPTPDYYGALLFHRLMGPRVLKIDNNVSSDLRSYAHCSRGRTGVTLLFINLSNTTDFIIDVENNINLSSGKRNASKGQRMKIDSPREEYHLTPKDGLVRSSTVLLNGNPLETTKEGDIPNLLPVYRQSNSSIHIAGWSIAFIVVPHFVAPACN</sequence>
<keyword evidence="8" id="KW-0458">Lysosome</keyword>
<feature type="chain" id="PRO_5027029567" evidence="11">
    <location>
        <begin position="20"/>
        <end position="526"/>
    </location>
</feature>
<organism evidence="12 13">
    <name type="scientific">Cucurbita moschata</name>
    <name type="common">Winter crookneck squash</name>
    <name type="synonym">Cucurbita pepo var. moschata</name>
    <dbReference type="NCBI Taxonomy" id="3662"/>
    <lineage>
        <taxon>Eukaryota</taxon>
        <taxon>Viridiplantae</taxon>
        <taxon>Streptophyta</taxon>
        <taxon>Embryophyta</taxon>
        <taxon>Tracheophyta</taxon>
        <taxon>Spermatophyta</taxon>
        <taxon>Magnoliopsida</taxon>
        <taxon>eudicotyledons</taxon>
        <taxon>Gunneridae</taxon>
        <taxon>Pentapetalae</taxon>
        <taxon>rosids</taxon>
        <taxon>fabids</taxon>
        <taxon>Cucurbitales</taxon>
        <taxon>Cucurbitaceae</taxon>
        <taxon>Cucurbiteae</taxon>
        <taxon>Cucurbita</taxon>
    </lineage>
</organism>
<evidence type="ECO:0000256" key="4">
    <source>
        <dbReference type="ARBA" id="ARBA00022729"/>
    </source>
</evidence>
<dbReference type="InterPro" id="IPR005199">
    <property type="entry name" value="Glyco_hydro_79"/>
</dbReference>
<dbReference type="GO" id="GO:0005576">
    <property type="term" value="C:extracellular region"/>
    <property type="evidence" value="ECO:0007669"/>
    <property type="project" value="UniProtKB-SubCell"/>
</dbReference>
<dbReference type="InterPro" id="IPR017853">
    <property type="entry name" value="GH"/>
</dbReference>
<dbReference type="GO" id="GO:0004566">
    <property type="term" value="F:beta-glucuronidase activity"/>
    <property type="evidence" value="ECO:0007669"/>
    <property type="project" value="TreeGrafter"/>
</dbReference>
<reference evidence="13" key="1">
    <citation type="submission" date="2025-08" db="UniProtKB">
        <authorList>
            <consortium name="RefSeq"/>
        </authorList>
    </citation>
    <scope>IDENTIFICATION</scope>
    <source>
        <tissue evidence="13">Young leaves</tissue>
    </source>
</reference>
<keyword evidence="6" id="KW-0472">Membrane</keyword>
<gene>
    <name evidence="13" type="primary">LOC111432361</name>
</gene>
<evidence type="ECO:0000313" key="12">
    <source>
        <dbReference type="Proteomes" id="UP000504609"/>
    </source>
</evidence>
<evidence type="ECO:0000256" key="7">
    <source>
        <dbReference type="ARBA" id="ARBA00023180"/>
    </source>
</evidence>
<evidence type="ECO:0000313" key="13">
    <source>
        <dbReference type="RefSeq" id="XP_022924976.1"/>
    </source>
</evidence>
<dbReference type="GO" id="GO:0009505">
    <property type="term" value="C:plant-type cell wall"/>
    <property type="evidence" value="ECO:0007669"/>
    <property type="project" value="TreeGrafter"/>
</dbReference>
<evidence type="ECO:0000256" key="8">
    <source>
        <dbReference type="ARBA" id="ARBA00023228"/>
    </source>
</evidence>
<dbReference type="Proteomes" id="UP000504609">
    <property type="component" value="Unplaced"/>
</dbReference>
<evidence type="ECO:0000256" key="10">
    <source>
        <dbReference type="ARBA" id="ARBA00055929"/>
    </source>
</evidence>
<comment type="similarity">
    <text evidence="2">Belongs to the glycosyl hydrolase 79 family.</text>
</comment>
<dbReference type="GeneID" id="111432361"/>
<dbReference type="PANTHER" id="PTHR14363:SF21">
    <property type="entry name" value="HEPARANASE-LIKE PROTEIN 1"/>
    <property type="match status" value="1"/>
</dbReference>
<accession>A0A6J1EAY5</accession>
<evidence type="ECO:0000256" key="9">
    <source>
        <dbReference type="ARBA" id="ARBA00023765"/>
    </source>
</evidence>
<dbReference type="PANTHER" id="PTHR14363">
    <property type="entry name" value="HEPARANASE-RELATED"/>
    <property type="match status" value="1"/>
</dbReference>
<evidence type="ECO:0000256" key="6">
    <source>
        <dbReference type="ARBA" id="ARBA00023136"/>
    </source>
</evidence>
<comment type="subcellular location">
    <subcellularLocation>
        <location evidence="9">Lysosome membrane</location>
        <topology evidence="9">Peripheral membrane protein</topology>
    </subcellularLocation>
    <subcellularLocation>
        <location evidence="1">Secreted</location>
    </subcellularLocation>
</comment>
<dbReference type="FunFam" id="3.20.20.80:FF:000023">
    <property type="entry name" value="heparanase-like protein 3"/>
    <property type="match status" value="1"/>
</dbReference>
<keyword evidence="7" id="KW-0325">Glycoprotein</keyword>
<dbReference type="Gene3D" id="3.20.20.80">
    <property type="entry name" value="Glycosidases"/>
    <property type="match status" value="1"/>
</dbReference>
<dbReference type="KEGG" id="cmos:111432361"/>
<evidence type="ECO:0000256" key="3">
    <source>
        <dbReference type="ARBA" id="ARBA00022525"/>
    </source>
</evidence>
<protein>
    <submittedName>
        <fullName evidence="13">Heparanase-like protein 1</fullName>
    </submittedName>
</protein>
<proteinExistence type="inferred from homology"/>
<keyword evidence="3" id="KW-0964">Secreted</keyword>
<dbReference type="SUPFAM" id="SSF51445">
    <property type="entry name" value="(Trans)glycosidases"/>
    <property type="match status" value="1"/>
</dbReference>